<dbReference type="GO" id="GO:0003676">
    <property type="term" value="F:nucleic acid binding"/>
    <property type="evidence" value="ECO:0007669"/>
    <property type="project" value="InterPro"/>
</dbReference>
<dbReference type="OrthoDB" id="6779723at2759"/>
<gene>
    <name evidence="2" type="ORF">MGAL_10B051700</name>
</gene>
<dbReference type="EMBL" id="UYJE01007812">
    <property type="protein sequence ID" value="VDI58173.1"/>
    <property type="molecule type" value="Genomic_DNA"/>
</dbReference>
<sequence>MLAAGMTQVQVANHLNVSRKTIARLKTRLRDTGTTHDRPRSGRPRETTLRPDRHIRIIHFRIRFVNASQTARQTHGRHTNRISAQTVRNRLRQVCLRARRPFEEPIPTQRHRMAQPQWTLNNHIRVLPWPEMSPDLSPIENLWYELGRRIRNSQNPPETWETLAQLRTALFREWNNIAQDFIRRLINSMRLRC</sequence>
<dbReference type="Gene3D" id="1.10.10.60">
    <property type="entry name" value="Homeodomain-like"/>
    <property type="match status" value="1"/>
</dbReference>
<dbReference type="Pfam" id="PF13551">
    <property type="entry name" value="HTH_29"/>
    <property type="match status" value="1"/>
</dbReference>
<dbReference type="Proteomes" id="UP000596742">
    <property type="component" value="Unassembled WGS sequence"/>
</dbReference>
<reference evidence="2" key="1">
    <citation type="submission" date="2018-11" db="EMBL/GenBank/DDBJ databases">
        <authorList>
            <person name="Alioto T."/>
            <person name="Alioto T."/>
        </authorList>
    </citation>
    <scope>NUCLEOTIDE SEQUENCE</scope>
</reference>
<dbReference type="Gene3D" id="3.30.420.10">
    <property type="entry name" value="Ribonuclease H-like superfamily/Ribonuclease H"/>
    <property type="match status" value="1"/>
</dbReference>
<keyword evidence="3" id="KW-1185">Reference proteome</keyword>
<dbReference type="SUPFAM" id="SSF46689">
    <property type="entry name" value="Homeodomain-like"/>
    <property type="match status" value="1"/>
</dbReference>
<evidence type="ECO:0008006" key="4">
    <source>
        <dbReference type="Google" id="ProtNLM"/>
    </source>
</evidence>
<dbReference type="InterPro" id="IPR036397">
    <property type="entry name" value="RNaseH_sf"/>
</dbReference>
<protein>
    <recommendedName>
        <fullName evidence="4">Transposase Tc1-like domain-containing protein</fullName>
    </recommendedName>
</protein>
<accession>A0A8B6G3L5</accession>
<evidence type="ECO:0000256" key="1">
    <source>
        <dbReference type="SAM" id="MobiDB-lite"/>
    </source>
</evidence>
<organism evidence="2 3">
    <name type="scientific">Mytilus galloprovincialis</name>
    <name type="common">Mediterranean mussel</name>
    <dbReference type="NCBI Taxonomy" id="29158"/>
    <lineage>
        <taxon>Eukaryota</taxon>
        <taxon>Metazoa</taxon>
        <taxon>Spiralia</taxon>
        <taxon>Lophotrochozoa</taxon>
        <taxon>Mollusca</taxon>
        <taxon>Bivalvia</taxon>
        <taxon>Autobranchia</taxon>
        <taxon>Pteriomorphia</taxon>
        <taxon>Mytilida</taxon>
        <taxon>Mytiloidea</taxon>
        <taxon>Mytilidae</taxon>
        <taxon>Mytilinae</taxon>
        <taxon>Mytilus</taxon>
    </lineage>
</organism>
<feature type="region of interest" description="Disordered" evidence="1">
    <location>
        <begin position="22"/>
        <end position="49"/>
    </location>
</feature>
<dbReference type="AlphaFoldDB" id="A0A8B6G3L5"/>
<evidence type="ECO:0000313" key="3">
    <source>
        <dbReference type="Proteomes" id="UP000596742"/>
    </source>
</evidence>
<name>A0A8B6G3L5_MYTGA</name>
<dbReference type="InterPro" id="IPR009057">
    <property type="entry name" value="Homeodomain-like_sf"/>
</dbReference>
<feature type="compositionally biased region" description="Basic and acidic residues" evidence="1">
    <location>
        <begin position="28"/>
        <end position="49"/>
    </location>
</feature>
<proteinExistence type="predicted"/>
<evidence type="ECO:0000313" key="2">
    <source>
        <dbReference type="EMBL" id="VDI58173.1"/>
    </source>
</evidence>
<comment type="caution">
    <text evidence="2">The sequence shown here is derived from an EMBL/GenBank/DDBJ whole genome shotgun (WGS) entry which is preliminary data.</text>
</comment>